<evidence type="ECO:0000256" key="1">
    <source>
        <dbReference type="SAM" id="MobiDB-lite"/>
    </source>
</evidence>
<comment type="caution">
    <text evidence="2">The sequence shown here is derived from an EMBL/GenBank/DDBJ whole genome shotgun (WGS) entry which is preliminary data.</text>
</comment>
<feature type="compositionally biased region" description="Basic and acidic residues" evidence="1">
    <location>
        <begin position="149"/>
        <end position="162"/>
    </location>
</feature>
<gene>
    <name evidence="2" type="ORF">JR316_000253</name>
</gene>
<organism evidence="2">
    <name type="scientific">Psilocybe cubensis</name>
    <name type="common">Psychedelic mushroom</name>
    <name type="synonym">Stropharia cubensis</name>
    <dbReference type="NCBI Taxonomy" id="181762"/>
    <lineage>
        <taxon>Eukaryota</taxon>
        <taxon>Fungi</taxon>
        <taxon>Dikarya</taxon>
        <taxon>Basidiomycota</taxon>
        <taxon>Agaricomycotina</taxon>
        <taxon>Agaricomycetes</taxon>
        <taxon>Agaricomycetidae</taxon>
        <taxon>Agaricales</taxon>
        <taxon>Agaricineae</taxon>
        <taxon>Strophariaceae</taxon>
        <taxon>Psilocybe</taxon>
    </lineage>
</organism>
<feature type="region of interest" description="Disordered" evidence="1">
    <location>
        <begin position="149"/>
        <end position="171"/>
    </location>
</feature>
<sequence>MSYSHVMDEIFAERNARFEQYGIHEKREQWNAYNELLRSTFEECIEHIKRPRAVKSFQYWSDLPDDNKKKFILEIYAWEENNQAERNGKYLPSLLRVRMWNEIQVYLQFAVARRNDTTRTGAPLVYYSLEDSHKDFHRKLDKLERRNKAAAEKELNDPRRESQAVFHRNLR</sequence>
<evidence type="ECO:0000313" key="2">
    <source>
        <dbReference type="EMBL" id="KAG5173596.1"/>
    </source>
</evidence>
<accession>A0A8H7Y942</accession>
<dbReference type="OrthoDB" id="10533226at2759"/>
<proteinExistence type="predicted"/>
<protein>
    <submittedName>
        <fullName evidence="2">Uncharacterized protein</fullName>
    </submittedName>
</protein>
<dbReference type="AlphaFoldDB" id="A0A8H7Y942"/>
<reference evidence="2" key="1">
    <citation type="submission" date="2021-02" db="EMBL/GenBank/DDBJ databases">
        <title>Psilocybe cubensis genome.</title>
        <authorList>
            <person name="Mckernan K.J."/>
            <person name="Crawford S."/>
            <person name="Trippe A."/>
            <person name="Kane L.T."/>
            <person name="Mclaughlin S."/>
        </authorList>
    </citation>
    <scope>NUCLEOTIDE SEQUENCE [LARGE SCALE GENOMIC DNA]</scope>
    <source>
        <strain evidence="2">MGC-MH-2018</strain>
    </source>
</reference>
<name>A0A8H7Y942_PSICU</name>
<dbReference type="EMBL" id="JAFIQS010000001">
    <property type="protein sequence ID" value="KAG5173596.1"/>
    <property type="molecule type" value="Genomic_DNA"/>
</dbReference>